<evidence type="ECO:0000256" key="7">
    <source>
        <dbReference type="ARBA" id="ARBA00023136"/>
    </source>
</evidence>
<feature type="transmembrane region" description="Helical" evidence="8">
    <location>
        <begin position="232"/>
        <end position="258"/>
    </location>
</feature>
<gene>
    <name evidence="9" type="ORF">NCTC6133_00720</name>
</gene>
<name>A0A380DN21_STAAU</name>
<keyword evidence="6 8" id="KW-1133">Transmembrane helix</keyword>
<feature type="transmembrane region" description="Helical" evidence="8">
    <location>
        <begin position="22"/>
        <end position="40"/>
    </location>
</feature>
<keyword evidence="7 8" id="KW-0472">Membrane</keyword>
<dbReference type="PANTHER" id="PTHR30472">
    <property type="entry name" value="FERRIC ENTEROBACTIN TRANSPORT SYSTEM PERMEASE PROTEIN"/>
    <property type="match status" value="1"/>
</dbReference>
<reference evidence="9 10" key="1">
    <citation type="submission" date="2018-06" db="EMBL/GenBank/DDBJ databases">
        <authorList>
            <consortium name="Pathogen Informatics"/>
            <person name="Doyle S."/>
        </authorList>
    </citation>
    <scope>NUCLEOTIDE SEQUENCE [LARGE SCALE GENOMIC DNA]</scope>
    <source>
        <strain evidence="9 10">NCTC6133</strain>
    </source>
</reference>
<evidence type="ECO:0000256" key="3">
    <source>
        <dbReference type="ARBA" id="ARBA00022448"/>
    </source>
</evidence>
<dbReference type="CDD" id="cd06550">
    <property type="entry name" value="TM_ABC_iron-siderophores_like"/>
    <property type="match status" value="1"/>
</dbReference>
<dbReference type="InterPro" id="IPR037294">
    <property type="entry name" value="ABC_BtuC-like"/>
</dbReference>
<evidence type="ECO:0000256" key="6">
    <source>
        <dbReference type="ARBA" id="ARBA00022989"/>
    </source>
</evidence>
<feature type="transmembrane region" description="Helical" evidence="8">
    <location>
        <begin position="118"/>
        <end position="138"/>
    </location>
</feature>
<dbReference type="GO" id="GO:0005886">
    <property type="term" value="C:plasma membrane"/>
    <property type="evidence" value="ECO:0007669"/>
    <property type="project" value="UniProtKB-SubCell"/>
</dbReference>
<feature type="transmembrane region" description="Helical" evidence="8">
    <location>
        <begin position="91"/>
        <end position="111"/>
    </location>
</feature>
<evidence type="ECO:0000256" key="5">
    <source>
        <dbReference type="ARBA" id="ARBA00022692"/>
    </source>
</evidence>
<dbReference type="Gene3D" id="1.10.3470.10">
    <property type="entry name" value="ABC transporter involved in vitamin B12 uptake, BtuC"/>
    <property type="match status" value="1"/>
</dbReference>
<dbReference type="AlphaFoldDB" id="A0A380DN21"/>
<feature type="transmembrane region" description="Helical" evidence="8">
    <location>
        <begin position="279"/>
        <end position="300"/>
    </location>
</feature>
<feature type="transmembrane region" description="Helical" evidence="8">
    <location>
        <begin position="61"/>
        <end position="79"/>
    </location>
</feature>
<keyword evidence="5 8" id="KW-0812">Transmembrane</keyword>
<protein>
    <submittedName>
        <fullName evidence="9">Transporter</fullName>
    </submittedName>
</protein>
<feature type="transmembrane region" description="Helical" evidence="8">
    <location>
        <begin position="306"/>
        <end position="325"/>
    </location>
</feature>
<sequence length="332" mass="36433">MIAIINVIIDERKENAMTFNKVLLSWMVILIITTSIYLFWQLGDINDVFNQSILINVRLPRLLEALLTGMILTVAGLIFQTVLNNALADSFTLGLASGATFGSGLALFLGLSTLWIPVFSITFSLITLITVLVITSVLSQGYPVRILILSGLMIGALFNSLLYFLILLKPRKLNTIANYLFGGFGDAEYSNVSTIAITFIIALFGIFIILNQLKLLQLGELKSQSLGLNVQIITYIALCIASMITAINVAYVGIIGFIGMVIPQLIRKWQWKQSLGRQLALNIVIGGQIMVMADFIGSHILSPVQIPASIIIALIGIPVLFYMLISQSKRLH</sequence>
<evidence type="ECO:0000313" key="9">
    <source>
        <dbReference type="EMBL" id="SUK34646.1"/>
    </source>
</evidence>
<evidence type="ECO:0000256" key="2">
    <source>
        <dbReference type="ARBA" id="ARBA00007935"/>
    </source>
</evidence>
<feature type="transmembrane region" description="Helical" evidence="8">
    <location>
        <begin position="189"/>
        <end position="212"/>
    </location>
</feature>
<dbReference type="InterPro" id="IPR000522">
    <property type="entry name" value="ABC_transptr_permease_BtuC"/>
</dbReference>
<comment type="subcellular location">
    <subcellularLocation>
        <location evidence="1">Cell membrane</location>
        <topology evidence="1">Multi-pass membrane protein</topology>
    </subcellularLocation>
</comment>
<keyword evidence="3" id="KW-0813">Transport</keyword>
<organism evidence="9 10">
    <name type="scientific">Staphylococcus aureus</name>
    <dbReference type="NCBI Taxonomy" id="1280"/>
    <lineage>
        <taxon>Bacteria</taxon>
        <taxon>Bacillati</taxon>
        <taxon>Bacillota</taxon>
        <taxon>Bacilli</taxon>
        <taxon>Bacillales</taxon>
        <taxon>Staphylococcaceae</taxon>
        <taxon>Staphylococcus</taxon>
    </lineage>
</organism>
<accession>A0A380DN21</accession>
<evidence type="ECO:0000256" key="8">
    <source>
        <dbReference type="SAM" id="Phobius"/>
    </source>
</evidence>
<evidence type="ECO:0000256" key="4">
    <source>
        <dbReference type="ARBA" id="ARBA00022475"/>
    </source>
</evidence>
<evidence type="ECO:0000256" key="1">
    <source>
        <dbReference type="ARBA" id="ARBA00004651"/>
    </source>
</evidence>
<comment type="similarity">
    <text evidence="2">Belongs to the binding-protein-dependent transport system permease family. FecCD subfamily.</text>
</comment>
<keyword evidence="4" id="KW-1003">Cell membrane</keyword>
<dbReference type="Pfam" id="PF01032">
    <property type="entry name" value="FecCD"/>
    <property type="match status" value="1"/>
</dbReference>
<dbReference type="SUPFAM" id="SSF81345">
    <property type="entry name" value="ABC transporter involved in vitamin B12 uptake, BtuC"/>
    <property type="match status" value="1"/>
</dbReference>
<evidence type="ECO:0000313" key="10">
    <source>
        <dbReference type="Proteomes" id="UP000255091"/>
    </source>
</evidence>
<dbReference type="EMBL" id="UHAP01000001">
    <property type="protein sequence ID" value="SUK34646.1"/>
    <property type="molecule type" value="Genomic_DNA"/>
</dbReference>
<proteinExistence type="inferred from homology"/>
<dbReference type="GO" id="GO:0033214">
    <property type="term" value="P:siderophore-iron import into cell"/>
    <property type="evidence" value="ECO:0007669"/>
    <property type="project" value="TreeGrafter"/>
</dbReference>
<dbReference type="GO" id="GO:0022857">
    <property type="term" value="F:transmembrane transporter activity"/>
    <property type="evidence" value="ECO:0007669"/>
    <property type="project" value="InterPro"/>
</dbReference>
<feature type="transmembrane region" description="Helical" evidence="8">
    <location>
        <begin position="144"/>
        <end position="168"/>
    </location>
</feature>
<dbReference type="PANTHER" id="PTHR30472:SF25">
    <property type="entry name" value="ABC TRANSPORTER PERMEASE PROTEIN MJ0876-RELATED"/>
    <property type="match status" value="1"/>
</dbReference>
<dbReference type="Proteomes" id="UP000255091">
    <property type="component" value="Unassembled WGS sequence"/>
</dbReference>